<reference evidence="20 21" key="1">
    <citation type="submission" date="2017-11" db="EMBL/GenBank/DDBJ databases">
        <title>Infants hospitalized years apart are colonized by the same room-sourced microbial strains.</title>
        <authorList>
            <person name="Brooks B."/>
            <person name="Olm M.R."/>
            <person name="Firek B.A."/>
            <person name="Baker R."/>
            <person name="Thomas B.C."/>
            <person name="Morowitz M.J."/>
            <person name="Banfield J.F."/>
        </authorList>
    </citation>
    <scope>NUCLEOTIDE SEQUENCE [LARGE SCALE GENOMIC DNA]</scope>
    <source>
        <strain evidence="20">S2_009_000_R2_76</strain>
    </source>
</reference>
<feature type="binding site" evidence="18">
    <location>
        <position position="70"/>
    </location>
    <ligand>
        <name>a divalent metal cation</name>
        <dbReference type="ChEBI" id="CHEBI:60240"/>
    </ligand>
</feature>
<comment type="cofactor">
    <cofactor evidence="18">
        <name>Mg(2+)</name>
        <dbReference type="ChEBI" id="CHEBI:18420"/>
    </cofactor>
    <text evidence="18">Mn(2+), Zn(2+), Cd(2+) and Co(2+) support activity to lesser extents.</text>
</comment>
<dbReference type="InterPro" id="IPR000829">
    <property type="entry name" value="DAGK"/>
</dbReference>
<feature type="binding site" evidence="17">
    <location>
        <position position="70"/>
    </location>
    <ligand>
        <name>ATP</name>
        <dbReference type="ChEBI" id="CHEBI:30616"/>
    </ligand>
</feature>
<evidence type="ECO:0000256" key="17">
    <source>
        <dbReference type="PIRSR" id="PIRSR600829-3"/>
    </source>
</evidence>
<comment type="similarity">
    <text evidence="2">Belongs to the bacterial diacylglycerol kinase family.</text>
</comment>
<dbReference type="InterPro" id="IPR036945">
    <property type="entry name" value="DAGK_sf"/>
</dbReference>
<proteinExistence type="inferred from homology"/>
<feature type="transmembrane region" description="Helical" evidence="19">
    <location>
        <begin position="27"/>
        <end position="44"/>
    </location>
</feature>
<evidence type="ECO:0000256" key="15">
    <source>
        <dbReference type="PIRSR" id="PIRSR600829-1"/>
    </source>
</evidence>
<keyword evidence="11" id="KW-0443">Lipid metabolism</keyword>
<evidence type="ECO:0000256" key="14">
    <source>
        <dbReference type="ARBA" id="ARBA00023264"/>
    </source>
</evidence>
<dbReference type="GO" id="GO:0005524">
    <property type="term" value="F:ATP binding"/>
    <property type="evidence" value="ECO:0007669"/>
    <property type="project" value="UniProtKB-KW"/>
</dbReference>
<evidence type="ECO:0000256" key="11">
    <source>
        <dbReference type="ARBA" id="ARBA00023098"/>
    </source>
</evidence>
<dbReference type="EMBL" id="QFOI01000144">
    <property type="protein sequence ID" value="PZP48820.1"/>
    <property type="molecule type" value="Genomic_DNA"/>
</dbReference>
<evidence type="ECO:0000256" key="3">
    <source>
        <dbReference type="ARBA" id="ARBA00022475"/>
    </source>
</evidence>
<dbReference type="AlphaFoldDB" id="A0A2W5F5E3"/>
<evidence type="ECO:0000256" key="16">
    <source>
        <dbReference type="PIRSR" id="PIRSR600829-2"/>
    </source>
</evidence>
<dbReference type="GO" id="GO:0046872">
    <property type="term" value="F:metal ion binding"/>
    <property type="evidence" value="ECO:0007669"/>
    <property type="project" value="UniProtKB-KW"/>
</dbReference>
<keyword evidence="6 19" id="KW-0812">Transmembrane</keyword>
<evidence type="ECO:0000256" key="4">
    <source>
        <dbReference type="ARBA" id="ARBA00022516"/>
    </source>
</evidence>
<keyword evidence="12 19" id="KW-0472">Membrane</keyword>
<name>A0A2W5F5E3_9SPHI</name>
<keyword evidence="7 17" id="KW-0547">Nucleotide-binding</keyword>
<dbReference type="GO" id="GO:0005886">
    <property type="term" value="C:plasma membrane"/>
    <property type="evidence" value="ECO:0007669"/>
    <property type="project" value="UniProtKB-SubCell"/>
</dbReference>
<accession>A0A2W5F5E3</accession>
<evidence type="ECO:0000256" key="2">
    <source>
        <dbReference type="ARBA" id="ARBA00005967"/>
    </source>
</evidence>
<keyword evidence="18" id="KW-0479">Metal-binding</keyword>
<feature type="binding site" evidence="17">
    <location>
        <position position="22"/>
    </location>
    <ligand>
        <name>ATP</name>
        <dbReference type="ChEBI" id="CHEBI:30616"/>
    </ligand>
</feature>
<evidence type="ECO:0000256" key="8">
    <source>
        <dbReference type="ARBA" id="ARBA00022777"/>
    </source>
</evidence>
<feature type="binding site" evidence="17">
    <location>
        <begin position="79"/>
        <end position="81"/>
    </location>
    <ligand>
        <name>ATP</name>
        <dbReference type="ChEBI" id="CHEBI:30616"/>
    </ligand>
</feature>
<dbReference type="Gene3D" id="1.10.287.3610">
    <property type="match status" value="1"/>
</dbReference>
<evidence type="ECO:0000256" key="9">
    <source>
        <dbReference type="ARBA" id="ARBA00022840"/>
    </source>
</evidence>
<keyword evidence="4" id="KW-0444">Lipid biosynthesis</keyword>
<evidence type="ECO:0000256" key="12">
    <source>
        <dbReference type="ARBA" id="ARBA00023136"/>
    </source>
</evidence>
<feature type="binding site" evidence="17">
    <location>
        <position position="10"/>
    </location>
    <ligand>
        <name>ATP</name>
        <dbReference type="ChEBI" id="CHEBI:30616"/>
    </ligand>
</feature>
<evidence type="ECO:0000256" key="5">
    <source>
        <dbReference type="ARBA" id="ARBA00022679"/>
    </source>
</evidence>
<keyword evidence="14" id="KW-1208">Phospholipid metabolism</keyword>
<keyword evidence="18" id="KW-0460">Magnesium</keyword>
<evidence type="ECO:0000256" key="19">
    <source>
        <dbReference type="SAM" id="Phobius"/>
    </source>
</evidence>
<gene>
    <name evidence="20" type="ORF">DI598_09310</name>
</gene>
<evidence type="ECO:0000256" key="6">
    <source>
        <dbReference type="ARBA" id="ARBA00022692"/>
    </source>
</evidence>
<evidence type="ECO:0000256" key="18">
    <source>
        <dbReference type="PIRSR" id="PIRSR600829-4"/>
    </source>
</evidence>
<keyword evidence="10 19" id="KW-1133">Transmembrane helix</keyword>
<evidence type="ECO:0000313" key="21">
    <source>
        <dbReference type="Proteomes" id="UP000249645"/>
    </source>
</evidence>
<feature type="binding site" evidence="17">
    <location>
        <position position="3"/>
    </location>
    <ligand>
        <name>ATP</name>
        <dbReference type="ChEBI" id="CHEBI:30616"/>
    </ligand>
</feature>
<evidence type="ECO:0000313" key="20">
    <source>
        <dbReference type="EMBL" id="PZP48820.1"/>
    </source>
</evidence>
<keyword evidence="8 20" id="KW-0418">Kinase</keyword>
<comment type="subcellular location">
    <subcellularLocation>
        <location evidence="1">Cell membrane</location>
        <topology evidence="1">Multi-pass membrane protein</topology>
    </subcellularLocation>
</comment>
<feature type="active site" description="Proton acceptor" evidence="15">
    <location>
        <position position="63"/>
    </location>
</feature>
<dbReference type="Proteomes" id="UP000249645">
    <property type="component" value="Unassembled WGS sequence"/>
</dbReference>
<organism evidence="20 21">
    <name type="scientific">Pseudopedobacter saltans</name>
    <dbReference type="NCBI Taxonomy" id="151895"/>
    <lineage>
        <taxon>Bacteria</taxon>
        <taxon>Pseudomonadati</taxon>
        <taxon>Bacteroidota</taxon>
        <taxon>Sphingobacteriia</taxon>
        <taxon>Sphingobacteriales</taxon>
        <taxon>Sphingobacteriaceae</taxon>
        <taxon>Pseudopedobacter</taxon>
    </lineage>
</organism>
<dbReference type="PANTHER" id="PTHR34299">
    <property type="entry name" value="DIACYLGLYCEROL KINASE"/>
    <property type="match status" value="1"/>
</dbReference>
<dbReference type="GO" id="GO:0008654">
    <property type="term" value="P:phospholipid biosynthetic process"/>
    <property type="evidence" value="ECO:0007669"/>
    <property type="project" value="UniProtKB-KW"/>
</dbReference>
<dbReference type="CDD" id="cd14265">
    <property type="entry name" value="UDPK_IM_like"/>
    <property type="match status" value="1"/>
</dbReference>
<dbReference type="PANTHER" id="PTHR34299:SF1">
    <property type="entry name" value="DIACYLGLYCEROL KINASE"/>
    <property type="match status" value="1"/>
</dbReference>
<feature type="transmembrane region" description="Helical" evidence="19">
    <location>
        <begin position="90"/>
        <end position="111"/>
    </location>
</feature>
<protein>
    <submittedName>
        <fullName evidence="20">Diacylglycerol kinase</fullName>
    </submittedName>
</protein>
<evidence type="ECO:0000256" key="10">
    <source>
        <dbReference type="ARBA" id="ARBA00022989"/>
    </source>
</evidence>
<evidence type="ECO:0000256" key="13">
    <source>
        <dbReference type="ARBA" id="ARBA00023209"/>
    </source>
</evidence>
<evidence type="ECO:0000256" key="7">
    <source>
        <dbReference type="ARBA" id="ARBA00022741"/>
    </source>
</evidence>
<feature type="binding site" evidence="16">
    <location>
        <position position="63"/>
    </location>
    <ligand>
        <name>substrate</name>
    </ligand>
</feature>
<sequence>MKRFLKSFGYAFNGLIYFFKNEKNGQIEIFAGILAIIFGFVLHISTTEWFMVLLCIGGVLALEMLNSSIEKLIDHLHPEKHDNIKVVKDMAAGAVTIFSLIALIIGALVFVPKIVSLF</sequence>
<dbReference type="GO" id="GO:0016301">
    <property type="term" value="F:kinase activity"/>
    <property type="evidence" value="ECO:0007669"/>
    <property type="project" value="UniProtKB-KW"/>
</dbReference>
<feature type="binding site" evidence="16">
    <location>
        <position position="3"/>
    </location>
    <ligand>
        <name>substrate</name>
    </ligand>
</feature>
<keyword evidence="3" id="KW-1003">Cell membrane</keyword>
<keyword evidence="9 17" id="KW-0067">ATP-binding</keyword>
<keyword evidence="5" id="KW-0808">Transferase</keyword>
<dbReference type="Pfam" id="PF01219">
    <property type="entry name" value="DAGK_prokar"/>
    <property type="match status" value="1"/>
</dbReference>
<feature type="binding site" evidence="17">
    <location>
        <begin position="88"/>
        <end position="89"/>
    </location>
    <ligand>
        <name>ATP</name>
        <dbReference type="ChEBI" id="CHEBI:30616"/>
    </ligand>
</feature>
<evidence type="ECO:0000256" key="1">
    <source>
        <dbReference type="ARBA" id="ARBA00004651"/>
    </source>
</evidence>
<keyword evidence="13" id="KW-0594">Phospholipid biosynthesis</keyword>
<comment type="caution">
    <text evidence="20">The sequence shown here is derived from an EMBL/GenBank/DDBJ whole genome shotgun (WGS) entry which is preliminary data.</text>
</comment>
<dbReference type="InterPro" id="IPR033717">
    <property type="entry name" value="UDPK"/>
</dbReference>
<feature type="binding site" evidence="18">
    <location>
        <position position="22"/>
    </location>
    <ligand>
        <name>a divalent metal cation</name>
        <dbReference type="ChEBI" id="CHEBI:60240"/>
    </ligand>
</feature>